<dbReference type="InterPro" id="IPR029063">
    <property type="entry name" value="SAM-dependent_MTases_sf"/>
</dbReference>
<reference evidence="5" key="1">
    <citation type="submission" date="2017-03" db="EMBL/GenBank/DDBJ databases">
        <title>Phytopthora megakarya and P. palmivora, two closely related causual agents of cacao black pod achieved similar genome size and gene model numbers by different mechanisms.</title>
        <authorList>
            <person name="Ali S."/>
            <person name="Shao J."/>
            <person name="Larry D.J."/>
            <person name="Kronmiller B."/>
            <person name="Shen D."/>
            <person name="Strem M.D."/>
            <person name="Melnick R.L."/>
            <person name="Guiltinan M.J."/>
            <person name="Tyler B.M."/>
            <person name="Meinhardt L.W."/>
            <person name="Bailey B.A."/>
        </authorList>
    </citation>
    <scope>NUCLEOTIDE SEQUENCE [LARGE SCALE GENOMIC DNA]</scope>
    <source>
        <strain evidence="5">zdho120</strain>
    </source>
</reference>
<dbReference type="PANTHER" id="PTHR43619:SF2">
    <property type="entry name" value="S-ADENOSYL-L-METHIONINE-DEPENDENT METHYLTRANSFERASES SUPERFAMILY PROTEIN"/>
    <property type="match status" value="1"/>
</dbReference>
<protein>
    <submittedName>
        <fullName evidence="4">O-methyltransferase</fullName>
    </submittedName>
</protein>
<keyword evidence="3 4" id="KW-0808">Transferase</keyword>
<dbReference type="Pfam" id="PF04072">
    <property type="entry name" value="LCM"/>
    <property type="match status" value="1"/>
</dbReference>
<dbReference type="EMBL" id="NBNE01000030">
    <property type="protein sequence ID" value="OWZ24063.1"/>
    <property type="molecule type" value="Genomic_DNA"/>
</dbReference>
<sequence length="284" mass="31833">MENSNSKFTGFGTAYLRAVESASADRIVNDPFAKHLTQLCQEDLDNILSQSSSSWKDLIAIRSRYVDEALEHRHSNTRQVVILGAGLDTRAYRLDFLRGSHIFAVDRSCETFEHMIAVMRGERATPIAAKVDYIIADLADDDWDHKLLARGFNPSMTTFWIMEGLLPYMERSSICKLLDAIDGMSARGSEFWVDIAGKATFSFAGTAVTMKYYEDDPLHGILNKIPWCLKLQASLGNEGTHFGRKWTPLTSLDSDKNVPMAFIMGKKPIPTEAHEKDVCPGLDF</sequence>
<gene>
    <name evidence="4" type="ORF">PHMEG_000952</name>
</gene>
<evidence type="ECO:0000256" key="3">
    <source>
        <dbReference type="ARBA" id="ARBA00022679"/>
    </source>
</evidence>
<dbReference type="InterPro" id="IPR007213">
    <property type="entry name" value="Ppm1/Ppm2/Tcmp"/>
</dbReference>
<name>A0A225X2U1_9STRA</name>
<organism evidence="4 5">
    <name type="scientific">Phytophthora megakarya</name>
    <dbReference type="NCBI Taxonomy" id="4795"/>
    <lineage>
        <taxon>Eukaryota</taxon>
        <taxon>Sar</taxon>
        <taxon>Stramenopiles</taxon>
        <taxon>Oomycota</taxon>
        <taxon>Peronosporomycetes</taxon>
        <taxon>Peronosporales</taxon>
        <taxon>Peronosporaceae</taxon>
        <taxon>Phytophthora</taxon>
    </lineage>
</organism>
<dbReference type="PANTHER" id="PTHR43619">
    <property type="entry name" value="S-ADENOSYL-L-METHIONINE-DEPENDENT METHYLTRANSFERASE YKTD-RELATED"/>
    <property type="match status" value="1"/>
</dbReference>
<dbReference type="Proteomes" id="UP000198211">
    <property type="component" value="Unassembled WGS sequence"/>
</dbReference>
<accession>A0A225X2U1</accession>
<keyword evidence="5" id="KW-1185">Reference proteome</keyword>
<keyword evidence="2 4" id="KW-0489">Methyltransferase</keyword>
<evidence type="ECO:0000256" key="1">
    <source>
        <dbReference type="ARBA" id="ARBA00008138"/>
    </source>
</evidence>
<evidence type="ECO:0000313" key="4">
    <source>
        <dbReference type="EMBL" id="OWZ24063.1"/>
    </source>
</evidence>
<dbReference type="NCBIfam" id="TIGR00027">
    <property type="entry name" value="mthyl_TIGR00027"/>
    <property type="match status" value="1"/>
</dbReference>
<dbReference type="GO" id="GO:0008168">
    <property type="term" value="F:methyltransferase activity"/>
    <property type="evidence" value="ECO:0007669"/>
    <property type="project" value="UniProtKB-KW"/>
</dbReference>
<dbReference type="InterPro" id="IPR011610">
    <property type="entry name" value="SAM_mthyl_Trfase_ML2640-like"/>
</dbReference>
<dbReference type="OrthoDB" id="203237at2759"/>
<dbReference type="GO" id="GO:0032259">
    <property type="term" value="P:methylation"/>
    <property type="evidence" value="ECO:0007669"/>
    <property type="project" value="UniProtKB-KW"/>
</dbReference>
<dbReference type="STRING" id="4795.A0A225X2U1"/>
<comment type="caution">
    <text evidence="4">The sequence shown here is derived from an EMBL/GenBank/DDBJ whole genome shotgun (WGS) entry which is preliminary data.</text>
</comment>
<evidence type="ECO:0000256" key="2">
    <source>
        <dbReference type="ARBA" id="ARBA00022603"/>
    </source>
</evidence>
<proteinExistence type="inferred from homology"/>
<dbReference type="Gene3D" id="3.40.50.150">
    <property type="entry name" value="Vaccinia Virus protein VP39"/>
    <property type="match status" value="1"/>
</dbReference>
<dbReference type="AlphaFoldDB" id="A0A225X2U1"/>
<comment type="similarity">
    <text evidence="1">Belongs to the UPF0677 family.</text>
</comment>
<evidence type="ECO:0000313" key="5">
    <source>
        <dbReference type="Proteomes" id="UP000198211"/>
    </source>
</evidence>
<dbReference type="SUPFAM" id="SSF53335">
    <property type="entry name" value="S-adenosyl-L-methionine-dependent methyltransferases"/>
    <property type="match status" value="1"/>
</dbReference>